<evidence type="ECO:0000256" key="1">
    <source>
        <dbReference type="SAM" id="Phobius"/>
    </source>
</evidence>
<keyword evidence="3" id="KW-1185">Reference proteome</keyword>
<reference evidence="2 3" key="1">
    <citation type="submission" date="2018-06" db="EMBL/GenBank/DDBJ databases">
        <title>Complete Genomes of Monosporascus.</title>
        <authorList>
            <person name="Robinson A.J."/>
            <person name="Natvig D.O."/>
        </authorList>
    </citation>
    <scope>NUCLEOTIDE SEQUENCE [LARGE SCALE GENOMIC DNA]</scope>
    <source>
        <strain evidence="2 3">CBS 609.92</strain>
    </source>
</reference>
<accession>A0ABY0H7X7</accession>
<evidence type="ECO:0000313" key="2">
    <source>
        <dbReference type="EMBL" id="RYO87158.1"/>
    </source>
</evidence>
<keyword evidence="1" id="KW-1133">Transmembrane helix</keyword>
<gene>
    <name evidence="2" type="ORF">DL762_004362</name>
</gene>
<evidence type="ECO:0000313" key="3">
    <source>
        <dbReference type="Proteomes" id="UP000294003"/>
    </source>
</evidence>
<dbReference type="PANTHER" id="PTHR39605:SF1">
    <property type="entry name" value="MAJOR FACILITATOR SUPERFAMILY (MFS) PROFILE DOMAIN-CONTAINING PROTEIN"/>
    <property type="match status" value="1"/>
</dbReference>
<proteinExistence type="predicted"/>
<comment type="caution">
    <text evidence="2">The sequence shown here is derived from an EMBL/GenBank/DDBJ whole genome shotgun (WGS) entry which is preliminary data.</text>
</comment>
<feature type="transmembrane region" description="Helical" evidence="1">
    <location>
        <begin position="112"/>
        <end position="133"/>
    </location>
</feature>
<feature type="transmembrane region" description="Helical" evidence="1">
    <location>
        <begin position="139"/>
        <end position="161"/>
    </location>
</feature>
<feature type="transmembrane region" description="Helical" evidence="1">
    <location>
        <begin position="78"/>
        <end position="100"/>
    </location>
</feature>
<sequence length="198" mass="20959">MDVSNPCDCQLLSVPRNSQAAQAISTYSFASCGWHLLQALPLIIWPQAINGLLTLDLATAAINPSNVLATYYARSLGFAQLALGLVTVVLTGSLPLTSLVETPGDQPSPFASAVLLITTLYHGSTAFYCWAQYNVAGQTGFMLGFIGNVVLASSGLWCLMFGGERARISKRTGADKRTSGFPFSNAEAAKRHAGKKGL</sequence>
<name>A0ABY0H7X7_9PEZI</name>
<keyword evidence="1" id="KW-0472">Membrane</keyword>
<keyword evidence="1" id="KW-0812">Transmembrane</keyword>
<dbReference type="PANTHER" id="PTHR39605">
    <property type="entry name" value="MAJOR FACILITATOR SUPERFAMILY (MFS) PROFILE DOMAIN-CONTAINING PROTEIN"/>
    <property type="match status" value="1"/>
</dbReference>
<protein>
    <submittedName>
        <fullName evidence="2">Uncharacterized protein</fullName>
    </submittedName>
</protein>
<dbReference type="EMBL" id="QJNS01000104">
    <property type="protein sequence ID" value="RYO87158.1"/>
    <property type="molecule type" value="Genomic_DNA"/>
</dbReference>
<organism evidence="2 3">
    <name type="scientific">Monosporascus cannonballus</name>
    <dbReference type="NCBI Taxonomy" id="155416"/>
    <lineage>
        <taxon>Eukaryota</taxon>
        <taxon>Fungi</taxon>
        <taxon>Dikarya</taxon>
        <taxon>Ascomycota</taxon>
        <taxon>Pezizomycotina</taxon>
        <taxon>Sordariomycetes</taxon>
        <taxon>Xylariomycetidae</taxon>
        <taxon>Xylariales</taxon>
        <taxon>Xylariales incertae sedis</taxon>
        <taxon>Monosporascus</taxon>
    </lineage>
</organism>
<dbReference type="Proteomes" id="UP000294003">
    <property type="component" value="Unassembled WGS sequence"/>
</dbReference>